<name>A0ACC2SGV3_9FUNG</name>
<accession>A0ACC2SGV3</accession>
<sequence>MLRIHYFLARTIYFCTNITILFAFIHNFTTLCHPHIFSLLATKSDFALHARDSSYFPLPTVPPAQDFRLDNQVVPHTRSWCSLATLINYLVRIAHIVYLAFQAQPASPVRVQLDSGVGHYSGEASRDTEGPQKVSC</sequence>
<evidence type="ECO:0000313" key="1">
    <source>
        <dbReference type="EMBL" id="KAJ9061568.1"/>
    </source>
</evidence>
<gene>
    <name evidence="1" type="ORF">DSO57_1019346</name>
</gene>
<dbReference type="EMBL" id="QTSX02005057">
    <property type="protein sequence ID" value="KAJ9061568.1"/>
    <property type="molecule type" value="Genomic_DNA"/>
</dbReference>
<protein>
    <submittedName>
        <fullName evidence="1">Uncharacterized protein</fullName>
    </submittedName>
</protein>
<reference evidence="1" key="1">
    <citation type="submission" date="2022-04" db="EMBL/GenBank/DDBJ databases">
        <title>Genome of the entomopathogenic fungus Entomophthora muscae.</title>
        <authorList>
            <person name="Elya C."/>
            <person name="Lovett B.R."/>
            <person name="Lee E."/>
            <person name="Macias A.M."/>
            <person name="Hajek A.E."/>
            <person name="De Bivort B.L."/>
            <person name="Kasson M.T."/>
            <person name="De Fine Licht H.H."/>
            <person name="Stajich J.E."/>
        </authorList>
    </citation>
    <scope>NUCLEOTIDE SEQUENCE</scope>
    <source>
        <strain evidence="1">Berkeley</strain>
    </source>
</reference>
<evidence type="ECO:0000313" key="2">
    <source>
        <dbReference type="Proteomes" id="UP001165960"/>
    </source>
</evidence>
<comment type="caution">
    <text evidence="1">The sequence shown here is derived from an EMBL/GenBank/DDBJ whole genome shotgun (WGS) entry which is preliminary data.</text>
</comment>
<dbReference type="Proteomes" id="UP001165960">
    <property type="component" value="Unassembled WGS sequence"/>
</dbReference>
<proteinExistence type="predicted"/>
<organism evidence="1 2">
    <name type="scientific">Entomophthora muscae</name>
    <dbReference type="NCBI Taxonomy" id="34485"/>
    <lineage>
        <taxon>Eukaryota</taxon>
        <taxon>Fungi</taxon>
        <taxon>Fungi incertae sedis</taxon>
        <taxon>Zoopagomycota</taxon>
        <taxon>Entomophthoromycotina</taxon>
        <taxon>Entomophthoromycetes</taxon>
        <taxon>Entomophthorales</taxon>
        <taxon>Entomophthoraceae</taxon>
        <taxon>Entomophthora</taxon>
    </lineage>
</organism>
<keyword evidence="2" id="KW-1185">Reference proteome</keyword>